<feature type="domain" description="Sulfatase-modifying factor enzyme-like" evidence="3">
    <location>
        <begin position="174"/>
        <end position="451"/>
    </location>
</feature>
<accession>A0A2A9PJS5</accession>
<evidence type="ECO:0000256" key="1">
    <source>
        <dbReference type="SAM" id="MobiDB-lite"/>
    </source>
</evidence>
<dbReference type="InterPro" id="IPR005532">
    <property type="entry name" value="SUMF_dom"/>
</dbReference>
<feature type="region of interest" description="Disordered" evidence="1">
    <location>
        <begin position="139"/>
        <end position="173"/>
    </location>
</feature>
<dbReference type="InterPro" id="IPR042095">
    <property type="entry name" value="SUMF_sf"/>
</dbReference>
<reference evidence="4 5" key="2">
    <citation type="journal article" date="2017" name="Sci. Rep.">
        <title>Ant-infecting Ophiocordyceps genomes reveal a high diversity of potential behavioral manipulation genes and a possible major role for enterotoxins.</title>
        <authorList>
            <person name="de Bekker C."/>
            <person name="Ohm R.A."/>
            <person name="Evans H.C."/>
            <person name="Brachmann A."/>
            <person name="Hughes D.P."/>
        </authorList>
    </citation>
    <scope>NUCLEOTIDE SEQUENCE [LARGE SCALE GENOMIC DNA]</scope>
    <source>
        <strain evidence="4 5">SC16a</strain>
    </source>
</reference>
<protein>
    <recommendedName>
        <fullName evidence="3">Sulfatase-modifying factor enzyme-like domain-containing protein</fullName>
    </recommendedName>
</protein>
<evidence type="ECO:0000259" key="3">
    <source>
        <dbReference type="Pfam" id="PF03781"/>
    </source>
</evidence>
<dbReference type="PANTHER" id="PTHR23150:SF19">
    <property type="entry name" value="FORMYLGLYCINE-GENERATING ENZYME"/>
    <property type="match status" value="1"/>
</dbReference>
<dbReference type="AlphaFoldDB" id="A0A2A9PJS5"/>
<reference evidence="4 5" key="1">
    <citation type="journal article" date="2015" name="BMC Genomics">
        <title>Gene expression during zombie ant biting behavior reflects the complexity underlying fungal parasitic behavioral manipulation.</title>
        <authorList>
            <person name="de Bekker C."/>
            <person name="Ohm R.A."/>
            <person name="Loreto R.G."/>
            <person name="Sebastian A."/>
            <person name="Albert I."/>
            <person name="Merrow M."/>
            <person name="Brachmann A."/>
            <person name="Hughes D.P."/>
        </authorList>
    </citation>
    <scope>NUCLEOTIDE SEQUENCE [LARGE SCALE GENOMIC DNA]</scope>
    <source>
        <strain evidence="4 5">SC16a</strain>
    </source>
</reference>
<dbReference type="Proteomes" id="UP000037136">
    <property type="component" value="Unassembled WGS sequence"/>
</dbReference>
<dbReference type="STRING" id="268505.A0A2A9PJS5"/>
<feature type="compositionally biased region" description="Basic and acidic residues" evidence="1">
    <location>
        <begin position="152"/>
        <end position="172"/>
    </location>
</feature>
<feature type="chain" id="PRO_5012315339" description="Sulfatase-modifying factor enzyme-like domain-containing protein" evidence="2">
    <location>
        <begin position="22"/>
        <end position="453"/>
    </location>
</feature>
<dbReference type="InterPro" id="IPR016187">
    <property type="entry name" value="CTDL_fold"/>
</dbReference>
<keyword evidence="5" id="KW-1185">Reference proteome</keyword>
<dbReference type="GO" id="GO:0120147">
    <property type="term" value="F:formylglycine-generating oxidase activity"/>
    <property type="evidence" value="ECO:0007669"/>
    <property type="project" value="TreeGrafter"/>
</dbReference>
<dbReference type="SUPFAM" id="SSF56436">
    <property type="entry name" value="C-type lectin-like"/>
    <property type="match status" value="1"/>
</dbReference>
<dbReference type="Gene3D" id="3.90.1580.10">
    <property type="entry name" value="paralog of FGE (formylglycine-generating enzyme)"/>
    <property type="match status" value="1"/>
</dbReference>
<organism evidence="4 5">
    <name type="scientific">Ophiocordyceps unilateralis</name>
    <name type="common">Zombie-ant fungus</name>
    <name type="synonym">Torrubia unilateralis</name>
    <dbReference type="NCBI Taxonomy" id="268505"/>
    <lineage>
        <taxon>Eukaryota</taxon>
        <taxon>Fungi</taxon>
        <taxon>Dikarya</taxon>
        <taxon>Ascomycota</taxon>
        <taxon>Pezizomycotina</taxon>
        <taxon>Sordariomycetes</taxon>
        <taxon>Hypocreomycetidae</taxon>
        <taxon>Hypocreales</taxon>
        <taxon>Ophiocordycipitaceae</taxon>
        <taxon>Ophiocordyceps</taxon>
    </lineage>
</organism>
<keyword evidence="2" id="KW-0732">Signal</keyword>
<gene>
    <name evidence="4" type="ORF">XA68_18137</name>
</gene>
<proteinExistence type="predicted"/>
<sequence length="453" mass="50742">MLMFSQVSMPALLIALGGVASMTVPDVSSTGQLQMKLSELSESLRWSGTTHSTYAPIEPAARAAHSILVSLAATDAKAVPRAQEFIDTLSRLVAESHHLAELSRPRTYKAGFLDSATFLTGSVNEWHHTIRLMMANLTQPSSYRPPQPRSKMAGDSKVDQSTKPGTEFRDWDQGPTMVVIPTGSYTAGSSDAELKEWRVPADRQPYEQPQRRVHIAKPLAFSRTEVELSQFEAFVQETKYQPRGGARWWNPDDPTVMVFNPHLDFRNPGFPQQANYPVVAITRQDAWAYTNWLSVVTGHKYRLPTEEEWEWAARGGTNTTFFWGNDRHVELANLYANTYDQTSQKANRFQWPAANVTDGYAYTAPVASFRPNGFGLYDMTANAREFMADSWVPFLGSVAANDGSVHTGPAPFPVLRGAAWDYTPRNLRINYRNAYFSSEVATNMFGIRLVREL</sequence>
<dbReference type="InterPro" id="IPR051043">
    <property type="entry name" value="Sulfatase_Mod_Factor_Kinase"/>
</dbReference>
<evidence type="ECO:0000256" key="2">
    <source>
        <dbReference type="SAM" id="SignalP"/>
    </source>
</evidence>
<comment type="caution">
    <text evidence="4">The sequence shown here is derived from an EMBL/GenBank/DDBJ whole genome shotgun (WGS) entry which is preliminary data.</text>
</comment>
<feature type="signal peptide" evidence="2">
    <location>
        <begin position="1"/>
        <end position="21"/>
    </location>
</feature>
<dbReference type="Pfam" id="PF03781">
    <property type="entry name" value="FGE-sulfatase"/>
    <property type="match status" value="1"/>
</dbReference>
<dbReference type="EMBL" id="LAZP02000088">
    <property type="protein sequence ID" value="PFH61130.1"/>
    <property type="molecule type" value="Genomic_DNA"/>
</dbReference>
<dbReference type="PANTHER" id="PTHR23150">
    <property type="entry name" value="SULFATASE MODIFYING FACTOR 1, 2"/>
    <property type="match status" value="1"/>
</dbReference>
<dbReference type="OrthoDB" id="659at2759"/>
<name>A0A2A9PJS5_OPHUN</name>
<evidence type="ECO:0000313" key="5">
    <source>
        <dbReference type="Proteomes" id="UP000037136"/>
    </source>
</evidence>
<evidence type="ECO:0000313" key="4">
    <source>
        <dbReference type="EMBL" id="PFH61130.1"/>
    </source>
</evidence>